<protein>
    <submittedName>
        <fullName evidence="1">Uncharacterized protein</fullName>
    </submittedName>
</protein>
<dbReference type="HOGENOM" id="CLU_2169153_0_0_10"/>
<organism evidence="1 2">
    <name type="scientific">Robiginitalea biformata (strain ATCC BAA-864 / DSM 15991 / KCTC 12146 / HTCC2501)</name>
    <dbReference type="NCBI Taxonomy" id="313596"/>
    <lineage>
        <taxon>Bacteria</taxon>
        <taxon>Pseudomonadati</taxon>
        <taxon>Bacteroidota</taxon>
        <taxon>Flavobacteriia</taxon>
        <taxon>Flavobacteriales</taxon>
        <taxon>Flavobacteriaceae</taxon>
        <taxon>Robiginitalea</taxon>
    </lineage>
</organism>
<dbReference type="EMBL" id="CP001712">
    <property type="protein sequence ID" value="EAR15415.1"/>
    <property type="molecule type" value="Genomic_DNA"/>
</dbReference>
<evidence type="ECO:0000313" key="1">
    <source>
        <dbReference type="EMBL" id="EAR15415.1"/>
    </source>
</evidence>
<gene>
    <name evidence="1" type="ordered locus">RB2501_13844</name>
</gene>
<proteinExistence type="predicted"/>
<dbReference type="KEGG" id="rbi:RB2501_13844"/>
<dbReference type="STRING" id="313596.RB2501_13844"/>
<dbReference type="AlphaFoldDB" id="A4CKL6"/>
<dbReference type="Proteomes" id="UP000009049">
    <property type="component" value="Chromosome"/>
</dbReference>
<name>A4CKL6_ROBBH</name>
<keyword evidence="2" id="KW-1185">Reference proteome</keyword>
<reference evidence="1 2" key="1">
    <citation type="journal article" date="2009" name="J. Bacteriol.">
        <title>Complete genome sequence of Robiginitalea biformata HTCC2501.</title>
        <authorList>
            <person name="Oh H.M."/>
            <person name="Giovannoni S.J."/>
            <person name="Lee K."/>
            <person name="Ferriera S."/>
            <person name="Johnson J."/>
            <person name="Cho J.C."/>
        </authorList>
    </citation>
    <scope>NUCLEOTIDE SEQUENCE [LARGE SCALE GENOMIC DNA]</scope>
    <source>
        <strain evidence="2">ATCC BAA-864 / HTCC2501 / KCTC 12146</strain>
    </source>
</reference>
<evidence type="ECO:0000313" key="2">
    <source>
        <dbReference type="Proteomes" id="UP000009049"/>
    </source>
</evidence>
<accession>A4CKL6</accession>
<sequence>MSVTYPASNYTQMQVLRQASGGGRDLDMAQFPQDLQSPLSKLEKLPCVSDVKAKKHACKNYRAVFTVKLRAGERLNSVVLQRLRTVLYGLRVSILTHQDHPHCYLTLKFK</sequence>